<protein>
    <recommendedName>
        <fullName evidence="6">Restriction endonuclease</fullName>
    </recommendedName>
</protein>
<dbReference type="Pfam" id="PF26238">
    <property type="entry name" value="DUF8054_M"/>
    <property type="match status" value="1"/>
</dbReference>
<evidence type="ECO:0000313" key="5">
    <source>
        <dbReference type="Proteomes" id="UP001589595"/>
    </source>
</evidence>
<dbReference type="RefSeq" id="WP_222922805.1">
    <property type="nucleotide sequence ID" value="NZ_CP082286.1"/>
</dbReference>
<feature type="region of interest" description="Disordered" evidence="1">
    <location>
        <begin position="84"/>
        <end position="103"/>
    </location>
</feature>
<dbReference type="Proteomes" id="UP001589595">
    <property type="component" value="Unassembled WGS sequence"/>
</dbReference>
<gene>
    <name evidence="4" type="ORF">ACFFOL_07495</name>
</gene>
<feature type="domain" description="DUF8054" evidence="2">
    <location>
        <begin position="4"/>
        <end position="78"/>
    </location>
</feature>
<feature type="compositionally biased region" description="Basic and acidic residues" evidence="1">
    <location>
        <begin position="84"/>
        <end position="99"/>
    </location>
</feature>
<name>A0ABD5ML09_9EURY</name>
<keyword evidence="5" id="KW-1185">Reference proteome</keyword>
<evidence type="ECO:0000256" key="1">
    <source>
        <dbReference type="SAM" id="MobiDB-lite"/>
    </source>
</evidence>
<evidence type="ECO:0008006" key="6">
    <source>
        <dbReference type="Google" id="ProtNLM"/>
    </source>
</evidence>
<evidence type="ECO:0000259" key="3">
    <source>
        <dbReference type="Pfam" id="PF26238"/>
    </source>
</evidence>
<organism evidence="4 5">
    <name type="scientific">Halobaculum roseum</name>
    <dbReference type="NCBI Taxonomy" id="2175149"/>
    <lineage>
        <taxon>Archaea</taxon>
        <taxon>Methanobacteriati</taxon>
        <taxon>Methanobacteriota</taxon>
        <taxon>Stenosarchaea group</taxon>
        <taxon>Halobacteria</taxon>
        <taxon>Halobacteriales</taxon>
        <taxon>Haloferacaceae</taxon>
        <taxon>Halobaculum</taxon>
    </lineage>
</organism>
<feature type="region of interest" description="Disordered" evidence="1">
    <location>
        <begin position="271"/>
        <end position="303"/>
    </location>
</feature>
<dbReference type="EMBL" id="JBHMAJ010000006">
    <property type="protein sequence ID" value="MFB9824013.1"/>
    <property type="molecule type" value="Genomic_DNA"/>
</dbReference>
<dbReference type="InterPro" id="IPR058775">
    <property type="entry name" value="DUF8054_M"/>
</dbReference>
<accession>A0ABD5ML09</accession>
<dbReference type="InterPro" id="IPR058674">
    <property type="entry name" value="DUF8054_N"/>
</dbReference>
<sequence>MNPIDTLRRPEYTGENRCGPCTAVNVAVVVAAAALAGIRRRSLAVPVLAVGAALVYLRGYVVPGTPEFAPDFVRSLGLEDRFRHVAPDGGDPERRRESDDLVADTDPGELLGAMFRHGVIEEGDGDDDALYLTEAFEAAWREELETLREASPDDLVEATAEVVPFEGEGERKYDGVSVEGDEGVVWLRPTNATGDVAAVRAMERLDVPESLRAPATTPLRLFTPECPACGGDLEERTVADGCCGGTMGIEDTPTRDVLACVDCGAEVHVFADDGTDSDDGAGSGDGDEGVDGNPADDGDAHDA</sequence>
<evidence type="ECO:0000313" key="4">
    <source>
        <dbReference type="EMBL" id="MFB9824013.1"/>
    </source>
</evidence>
<comment type="caution">
    <text evidence="4">The sequence shown here is derived from an EMBL/GenBank/DDBJ whole genome shotgun (WGS) entry which is preliminary data.</text>
</comment>
<dbReference type="Pfam" id="PF26236">
    <property type="entry name" value="DUF8054_N"/>
    <property type="match status" value="1"/>
</dbReference>
<proteinExistence type="predicted"/>
<reference evidence="4" key="1">
    <citation type="submission" date="2024-09" db="EMBL/GenBank/DDBJ databases">
        <authorList>
            <person name="Sun Q."/>
        </authorList>
    </citation>
    <scope>NUCLEOTIDE SEQUENCE [LARGE SCALE GENOMIC DNA]</scope>
    <source>
        <strain evidence="4">JCM 31273</strain>
    </source>
</reference>
<feature type="compositionally biased region" description="Acidic residues" evidence="1">
    <location>
        <begin position="273"/>
        <end position="297"/>
    </location>
</feature>
<dbReference type="GeneID" id="67210155"/>
<evidence type="ECO:0000259" key="2">
    <source>
        <dbReference type="Pfam" id="PF26236"/>
    </source>
</evidence>
<feature type="domain" description="DUF8054" evidence="3">
    <location>
        <begin position="113"/>
        <end position="221"/>
    </location>
</feature>
<dbReference type="AlphaFoldDB" id="A0ABD5ML09"/>